<gene>
    <name evidence="2" type="ORF">D8I30_06985</name>
</gene>
<dbReference type="InterPro" id="IPR029057">
    <property type="entry name" value="PRTase-like"/>
</dbReference>
<proteinExistence type="predicted"/>
<dbReference type="Proteomes" id="UP000276984">
    <property type="component" value="Chromosome"/>
</dbReference>
<evidence type="ECO:0000259" key="1">
    <source>
        <dbReference type="Pfam" id="PF00156"/>
    </source>
</evidence>
<dbReference type="Pfam" id="PF00156">
    <property type="entry name" value="Pribosyltran"/>
    <property type="match status" value="1"/>
</dbReference>
<reference evidence="2 3" key="1">
    <citation type="submission" date="2018-10" db="EMBL/GenBank/DDBJ databases">
        <title>Complete genome sequence of Brevundimonas naejangsanensis BRV3.</title>
        <authorList>
            <person name="Berrios L."/>
            <person name="Ely B."/>
        </authorList>
    </citation>
    <scope>NUCLEOTIDE SEQUENCE [LARGE SCALE GENOMIC DNA]</scope>
    <source>
        <strain evidence="2 3">BRV3</strain>
    </source>
</reference>
<dbReference type="InterPro" id="IPR000836">
    <property type="entry name" value="PRTase_dom"/>
</dbReference>
<dbReference type="AlphaFoldDB" id="A0A494RMS7"/>
<evidence type="ECO:0000313" key="2">
    <source>
        <dbReference type="EMBL" id="AYG94954.1"/>
    </source>
</evidence>
<name>A0A494RMS7_9CAUL</name>
<keyword evidence="2" id="KW-0808">Transferase</keyword>
<dbReference type="OrthoDB" id="9810066at2"/>
<protein>
    <submittedName>
        <fullName evidence="2">Phosphoribosyltransferase</fullName>
    </submittedName>
</protein>
<evidence type="ECO:0000313" key="3">
    <source>
        <dbReference type="Proteomes" id="UP000276984"/>
    </source>
</evidence>
<dbReference type="Gene3D" id="3.30.1310.20">
    <property type="entry name" value="PRTase-like"/>
    <property type="match status" value="1"/>
</dbReference>
<feature type="domain" description="Phosphoribosyltransferase" evidence="1">
    <location>
        <begin position="25"/>
        <end position="173"/>
    </location>
</feature>
<organism evidence="2 3">
    <name type="scientific">Brevundimonas naejangsanensis</name>
    <dbReference type="NCBI Taxonomy" id="588932"/>
    <lineage>
        <taxon>Bacteria</taxon>
        <taxon>Pseudomonadati</taxon>
        <taxon>Pseudomonadota</taxon>
        <taxon>Alphaproteobacteria</taxon>
        <taxon>Caulobacterales</taxon>
        <taxon>Caulobacteraceae</taxon>
        <taxon>Brevundimonas</taxon>
    </lineage>
</organism>
<dbReference type="CDD" id="cd06223">
    <property type="entry name" value="PRTases_typeI"/>
    <property type="match status" value="1"/>
</dbReference>
<dbReference type="Gene3D" id="3.40.50.2020">
    <property type="match status" value="1"/>
</dbReference>
<dbReference type="SUPFAM" id="SSF53271">
    <property type="entry name" value="PRTase-like"/>
    <property type="match status" value="1"/>
</dbReference>
<dbReference type="GO" id="GO:0016757">
    <property type="term" value="F:glycosyltransferase activity"/>
    <property type="evidence" value="ECO:0007669"/>
    <property type="project" value="UniProtKB-KW"/>
</dbReference>
<keyword evidence="3" id="KW-1185">Reference proteome</keyword>
<dbReference type="RefSeq" id="WP_121482102.1">
    <property type="nucleotide sequence ID" value="NZ_CP032707.1"/>
</dbReference>
<accession>A0A494RMS7</accession>
<keyword evidence="2" id="KW-0328">Glycosyltransferase</keyword>
<sequence length="229" mass="24351">MTRQPLFQDRAEAGRRLADALAALGPDDPVIYALPRGGAPVAFEVARRLDAPLDLALVRKIGAPGQPELALAAVVDGDEPHMVVNESVRRLTGASDAYIDAERARELAEIERRRQLYFGARPRSSPRGRSAIVIDDGLATGATARAAIEGLRRQGAAKVILAVPVAPPEAAAAMRREVDAFVCLAEPSPFRSVGEAYVDFHQLEDQEVLDLLADAAAFGTGRKAGQDGP</sequence>
<dbReference type="EMBL" id="CP032707">
    <property type="protein sequence ID" value="AYG94954.1"/>
    <property type="molecule type" value="Genomic_DNA"/>
</dbReference>